<name>A0A5P3VTC3_9BURK</name>
<dbReference type="EMBL" id="CP032520">
    <property type="protein sequence ID" value="QEZ48702.1"/>
    <property type="molecule type" value="Genomic_DNA"/>
</dbReference>
<proteinExistence type="predicted"/>
<dbReference type="Proteomes" id="UP000325743">
    <property type="component" value="Plasmid unnamed1"/>
</dbReference>
<dbReference type="RefSeq" id="WP_151072945.1">
    <property type="nucleotide sequence ID" value="NZ_CP032520.1"/>
</dbReference>
<evidence type="ECO:0000313" key="1">
    <source>
        <dbReference type="EMBL" id="QEZ48702.1"/>
    </source>
</evidence>
<sequence length="62" mass="6851">MSTFQVGDVVRLTSGGPGMTVEEIGDYSQSKPSGPRNGVLCAWILGRTFHRHIFDAAMLWRI</sequence>
<organism evidence="1 2">
    <name type="scientific">Cupriavidus oxalaticus</name>
    <dbReference type="NCBI Taxonomy" id="96344"/>
    <lineage>
        <taxon>Bacteria</taxon>
        <taxon>Pseudomonadati</taxon>
        <taxon>Pseudomonadota</taxon>
        <taxon>Betaproteobacteria</taxon>
        <taxon>Burkholderiales</taxon>
        <taxon>Burkholderiaceae</taxon>
        <taxon>Cupriavidus</taxon>
    </lineage>
</organism>
<dbReference type="Pfam" id="PF09926">
    <property type="entry name" value="DUF2158"/>
    <property type="match status" value="1"/>
</dbReference>
<gene>
    <name evidence="1" type="ORF">D2917_30930</name>
</gene>
<evidence type="ECO:0000313" key="2">
    <source>
        <dbReference type="Proteomes" id="UP000325743"/>
    </source>
</evidence>
<dbReference type="AlphaFoldDB" id="A0A5P3VTC3"/>
<keyword evidence="1" id="KW-0614">Plasmid</keyword>
<protein>
    <submittedName>
        <fullName evidence="1">DUF2158 domain-containing protein</fullName>
    </submittedName>
</protein>
<reference evidence="1 2" key="1">
    <citation type="submission" date="2018-09" db="EMBL/GenBank/DDBJ databases">
        <title>Complete genome sequence of Cupriavidus oxalaticus T2, a bacterium capable of phenol tolerance and degradation.</title>
        <authorList>
            <person name="Yan J."/>
        </authorList>
    </citation>
    <scope>NUCLEOTIDE SEQUENCE [LARGE SCALE GENOMIC DNA]</scope>
    <source>
        <strain evidence="1 2">T2</strain>
        <plasmid evidence="1 2">unnamed1</plasmid>
    </source>
</reference>
<dbReference type="InterPro" id="IPR019226">
    <property type="entry name" value="DUF2158"/>
</dbReference>
<geneLocation type="plasmid" evidence="1">
    <name>unnamed1</name>
</geneLocation>
<accession>A0A5P3VTC3</accession>